<dbReference type="PROSITE" id="PS50109">
    <property type="entry name" value="HIS_KIN"/>
    <property type="match status" value="1"/>
</dbReference>
<dbReference type="EMBL" id="JACOGG010000013">
    <property type="protein sequence ID" value="MBC3936298.1"/>
    <property type="molecule type" value="Genomic_DNA"/>
</dbReference>
<dbReference type="Gene3D" id="3.30.565.10">
    <property type="entry name" value="Histidine kinase-like ATPase, C-terminal domain"/>
    <property type="match status" value="1"/>
</dbReference>
<feature type="transmembrane region" description="Helical" evidence="4">
    <location>
        <begin position="45"/>
        <end position="75"/>
    </location>
</feature>
<gene>
    <name evidence="6" type="ORF">H8K47_13065</name>
</gene>
<keyword evidence="4" id="KW-0472">Membrane</keyword>
<dbReference type="SMART" id="SM00387">
    <property type="entry name" value="HATPase_c"/>
    <property type="match status" value="1"/>
</dbReference>
<proteinExistence type="predicted"/>
<accession>A0A923IA06</accession>
<dbReference type="InterPro" id="IPR005467">
    <property type="entry name" value="His_kinase_dom"/>
</dbReference>
<keyword evidence="6" id="KW-0808">Transferase</keyword>
<dbReference type="InterPro" id="IPR004358">
    <property type="entry name" value="Sig_transdc_His_kin-like_C"/>
</dbReference>
<evidence type="ECO:0000256" key="2">
    <source>
        <dbReference type="ARBA" id="ARBA00012438"/>
    </source>
</evidence>
<evidence type="ECO:0000256" key="4">
    <source>
        <dbReference type="SAM" id="Phobius"/>
    </source>
</evidence>
<comment type="caution">
    <text evidence="6">The sequence shown here is derived from an EMBL/GenBank/DDBJ whole genome shotgun (WGS) entry which is preliminary data.</text>
</comment>
<feature type="domain" description="Histidine kinase" evidence="5">
    <location>
        <begin position="207"/>
        <end position="298"/>
    </location>
</feature>
<dbReference type="Pfam" id="PF06580">
    <property type="entry name" value="His_kinase"/>
    <property type="match status" value="1"/>
</dbReference>
<keyword evidence="6" id="KW-0418">Kinase</keyword>
<keyword evidence="7" id="KW-1185">Reference proteome</keyword>
<reference evidence="6" key="1">
    <citation type="submission" date="2020-08" db="EMBL/GenBank/DDBJ databases">
        <title>Novel species isolated from subtropical streams in China.</title>
        <authorList>
            <person name="Lu H."/>
        </authorList>
    </citation>
    <scope>NUCLEOTIDE SEQUENCE</scope>
    <source>
        <strain evidence="6">CY7W</strain>
    </source>
</reference>
<dbReference type="Proteomes" id="UP000612361">
    <property type="component" value="Unassembled WGS sequence"/>
</dbReference>
<sequence length="299" mass="32796">MAGSKHMQGKDDNPVLDSVLHMLETLRILWWRFFDWLAVVPWKKLLLVSLLVMIIGGMLGLGALPPVLVLSSVLIKSLAGGKRRAEMAATAAASRADREALERRVIEAEMAALQAQIEPHFLFNTLALIGQLIETDAVRAALVHADLIRYLRAALPQMRQPGMGRLGQQIDLSRAYLNIMQARMQERLCYQIEVPEALAQAQFPSMMIQTLVENAIKHGLEPKTDGGSIHIRASSDAQHILLQVSDNGVGLNPHAEDGVGLSNIRERLQALYGIRAALITEIPESGGASFTLQIPLETV</sequence>
<dbReference type="AlphaFoldDB" id="A0A923IA06"/>
<name>A0A923IA06_9BURK</name>
<feature type="coiled-coil region" evidence="3">
    <location>
        <begin position="91"/>
        <end position="118"/>
    </location>
</feature>
<dbReference type="InterPro" id="IPR010559">
    <property type="entry name" value="Sig_transdc_His_kin_internal"/>
</dbReference>
<comment type="catalytic activity">
    <reaction evidence="1">
        <text>ATP + protein L-histidine = ADP + protein N-phospho-L-histidine.</text>
        <dbReference type="EC" id="2.7.13.3"/>
    </reaction>
</comment>
<dbReference type="InterPro" id="IPR003594">
    <property type="entry name" value="HATPase_dom"/>
</dbReference>
<evidence type="ECO:0000313" key="7">
    <source>
        <dbReference type="Proteomes" id="UP000612361"/>
    </source>
</evidence>
<organism evidence="6 7">
    <name type="scientific">Undibacterium rugosum</name>
    <dbReference type="NCBI Taxonomy" id="2762291"/>
    <lineage>
        <taxon>Bacteria</taxon>
        <taxon>Pseudomonadati</taxon>
        <taxon>Pseudomonadota</taxon>
        <taxon>Betaproteobacteria</taxon>
        <taxon>Burkholderiales</taxon>
        <taxon>Oxalobacteraceae</taxon>
        <taxon>Undibacterium</taxon>
    </lineage>
</organism>
<dbReference type="InterPro" id="IPR036890">
    <property type="entry name" value="HATPase_C_sf"/>
</dbReference>
<keyword evidence="3" id="KW-0175">Coiled coil</keyword>
<keyword evidence="4" id="KW-0812">Transmembrane</keyword>
<dbReference type="InterPro" id="IPR050640">
    <property type="entry name" value="Bact_2-comp_sensor_kinase"/>
</dbReference>
<evidence type="ECO:0000256" key="3">
    <source>
        <dbReference type="SAM" id="Coils"/>
    </source>
</evidence>
<evidence type="ECO:0000313" key="6">
    <source>
        <dbReference type="EMBL" id="MBC3936298.1"/>
    </source>
</evidence>
<dbReference type="GO" id="GO:0000155">
    <property type="term" value="F:phosphorelay sensor kinase activity"/>
    <property type="evidence" value="ECO:0007669"/>
    <property type="project" value="InterPro"/>
</dbReference>
<dbReference type="GO" id="GO:0016020">
    <property type="term" value="C:membrane"/>
    <property type="evidence" value="ECO:0007669"/>
    <property type="project" value="InterPro"/>
</dbReference>
<evidence type="ECO:0000259" key="5">
    <source>
        <dbReference type="PROSITE" id="PS50109"/>
    </source>
</evidence>
<keyword evidence="4" id="KW-1133">Transmembrane helix</keyword>
<dbReference type="SUPFAM" id="SSF55874">
    <property type="entry name" value="ATPase domain of HSP90 chaperone/DNA topoisomerase II/histidine kinase"/>
    <property type="match status" value="1"/>
</dbReference>
<dbReference type="PANTHER" id="PTHR34220:SF9">
    <property type="entry name" value="SIGNAL TRANSDUCTION HISTIDINE KINASE INTERNAL REGION DOMAIN-CONTAINING PROTEIN"/>
    <property type="match status" value="1"/>
</dbReference>
<dbReference type="EC" id="2.7.13.3" evidence="2"/>
<dbReference type="PANTHER" id="PTHR34220">
    <property type="entry name" value="SENSOR HISTIDINE KINASE YPDA"/>
    <property type="match status" value="1"/>
</dbReference>
<evidence type="ECO:0000256" key="1">
    <source>
        <dbReference type="ARBA" id="ARBA00000085"/>
    </source>
</evidence>
<dbReference type="Pfam" id="PF02518">
    <property type="entry name" value="HATPase_c"/>
    <property type="match status" value="1"/>
</dbReference>
<dbReference type="PRINTS" id="PR00344">
    <property type="entry name" value="BCTRLSENSOR"/>
</dbReference>
<protein>
    <recommendedName>
        <fullName evidence="2">histidine kinase</fullName>
        <ecNumber evidence="2">2.7.13.3</ecNumber>
    </recommendedName>
</protein>